<evidence type="ECO:0000256" key="6">
    <source>
        <dbReference type="ARBA" id="ARBA00022989"/>
    </source>
</evidence>
<dbReference type="AlphaFoldDB" id="A0A7J7HZE7"/>
<evidence type="ECO:0000259" key="9">
    <source>
        <dbReference type="Pfam" id="PF04535"/>
    </source>
</evidence>
<feature type="transmembrane region" description="Helical" evidence="8">
    <location>
        <begin position="59"/>
        <end position="79"/>
    </location>
</feature>
<evidence type="ECO:0000256" key="5">
    <source>
        <dbReference type="ARBA" id="ARBA00022692"/>
    </source>
</evidence>
<feature type="domain" description="Casparian strip membrane protein" evidence="9">
    <location>
        <begin position="71"/>
        <end position="129"/>
    </location>
</feature>
<reference evidence="11" key="1">
    <citation type="journal article" date="2020" name="Nat. Commun.">
        <title>Genome assembly of wild tea tree DASZ reveals pedigree and selection history of tea varieties.</title>
        <authorList>
            <person name="Zhang W."/>
            <person name="Zhang Y."/>
            <person name="Qiu H."/>
            <person name="Guo Y."/>
            <person name="Wan H."/>
            <person name="Zhang X."/>
            <person name="Scossa F."/>
            <person name="Alseekh S."/>
            <person name="Zhang Q."/>
            <person name="Wang P."/>
            <person name="Xu L."/>
            <person name="Schmidt M.H."/>
            <person name="Jia X."/>
            <person name="Li D."/>
            <person name="Zhu A."/>
            <person name="Guo F."/>
            <person name="Chen W."/>
            <person name="Ni D."/>
            <person name="Usadel B."/>
            <person name="Fernie A.R."/>
            <person name="Wen W."/>
        </authorList>
    </citation>
    <scope>NUCLEOTIDE SEQUENCE [LARGE SCALE GENOMIC DNA]</scope>
    <source>
        <strain evidence="11">cv. G240</strain>
    </source>
</reference>
<evidence type="ECO:0000313" key="11">
    <source>
        <dbReference type="Proteomes" id="UP000593564"/>
    </source>
</evidence>
<feature type="transmembrane region" description="Helical" evidence="8">
    <location>
        <begin position="120"/>
        <end position="141"/>
    </location>
</feature>
<evidence type="ECO:0000256" key="7">
    <source>
        <dbReference type="ARBA" id="ARBA00023136"/>
    </source>
</evidence>
<name>A0A7J7HZE7_CAMSI</name>
<gene>
    <name evidence="10" type="ORF">HYC85_005408</name>
</gene>
<accession>A0A7J7HZE7</accession>
<comment type="similarity">
    <text evidence="2 8">Belongs to the Casparian strip membrane proteins (CASP) family.</text>
</comment>
<keyword evidence="11" id="KW-1185">Reference proteome</keyword>
<comment type="caution">
    <text evidence="8">Lacks conserved residue(s) required for the propagation of feature annotation.</text>
</comment>
<dbReference type="InterPro" id="IPR006702">
    <property type="entry name" value="CASP_dom"/>
</dbReference>
<comment type="caution">
    <text evidence="10">The sequence shown here is derived from an EMBL/GenBank/DDBJ whole genome shotgun (WGS) entry which is preliminary data.</text>
</comment>
<keyword evidence="7 8" id="KW-0472">Membrane</keyword>
<evidence type="ECO:0000256" key="1">
    <source>
        <dbReference type="ARBA" id="ARBA00004651"/>
    </source>
</evidence>
<keyword evidence="5 8" id="KW-0812">Transmembrane</keyword>
<sequence length="144" mass="16053">MTSFCELGRRISRQPEEEEDRQQGSHARWMNCQGLWGRVPAWLFDWVKPSSRSLLSSSCVWMLSSIAILLSVMSVIVIGDWVLSFLSLAAACSTASVSEILITSSSFCSAELCSRYQLSAAMTFLAWFLSLASSLFNLWLLPSL</sequence>
<keyword evidence="6 8" id="KW-1133">Transmembrane helix</keyword>
<dbReference type="Proteomes" id="UP000593564">
    <property type="component" value="Unassembled WGS sequence"/>
</dbReference>
<dbReference type="PANTHER" id="PTHR32021">
    <property type="entry name" value="CASP-LIKE PROTEIN 5B3"/>
    <property type="match status" value="1"/>
</dbReference>
<evidence type="ECO:0000256" key="3">
    <source>
        <dbReference type="ARBA" id="ARBA00011489"/>
    </source>
</evidence>
<dbReference type="InterPro" id="IPR045009">
    <property type="entry name" value="CASPL-5"/>
</dbReference>
<reference evidence="10 11" key="2">
    <citation type="submission" date="2020-07" db="EMBL/GenBank/DDBJ databases">
        <title>Genome assembly of wild tea tree DASZ reveals pedigree and selection history of tea varieties.</title>
        <authorList>
            <person name="Zhang W."/>
        </authorList>
    </citation>
    <scope>NUCLEOTIDE SEQUENCE [LARGE SCALE GENOMIC DNA]</scope>
    <source>
        <strain evidence="11">cv. G240</strain>
        <tissue evidence="10">Leaf</tissue>
    </source>
</reference>
<dbReference type="PANTHER" id="PTHR32021:SF30">
    <property type="entry name" value="CASP-LIKE PROTEIN 5C1"/>
    <property type="match status" value="1"/>
</dbReference>
<evidence type="ECO:0000256" key="4">
    <source>
        <dbReference type="ARBA" id="ARBA00022475"/>
    </source>
</evidence>
<evidence type="ECO:0000256" key="2">
    <source>
        <dbReference type="ARBA" id="ARBA00007651"/>
    </source>
</evidence>
<keyword evidence="4 8" id="KW-1003">Cell membrane</keyword>
<comment type="subunit">
    <text evidence="3 8">Homodimer and heterodimers.</text>
</comment>
<evidence type="ECO:0000256" key="8">
    <source>
        <dbReference type="RuleBase" id="RU361233"/>
    </source>
</evidence>
<evidence type="ECO:0000313" key="10">
    <source>
        <dbReference type="EMBL" id="KAF5958183.1"/>
    </source>
</evidence>
<proteinExistence type="inferred from homology"/>
<dbReference type="GO" id="GO:0005886">
    <property type="term" value="C:plasma membrane"/>
    <property type="evidence" value="ECO:0007669"/>
    <property type="project" value="UniProtKB-SubCell"/>
</dbReference>
<dbReference type="EMBL" id="JACBKZ010000002">
    <property type="protein sequence ID" value="KAF5958183.1"/>
    <property type="molecule type" value="Genomic_DNA"/>
</dbReference>
<organism evidence="10 11">
    <name type="scientific">Camellia sinensis</name>
    <name type="common">Tea plant</name>
    <name type="synonym">Thea sinensis</name>
    <dbReference type="NCBI Taxonomy" id="4442"/>
    <lineage>
        <taxon>Eukaryota</taxon>
        <taxon>Viridiplantae</taxon>
        <taxon>Streptophyta</taxon>
        <taxon>Embryophyta</taxon>
        <taxon>Tracheophyta</taxon>
        <taxon>Spermatophyta</taxon>
        <taxon>Magnoliopsida</taxon>
        <taxon>eudicotyledons</taxon>
        <taxon>Gunneridae</taxon>
        <taxon>Pentapetalae</taxon>
        <taxon>asterids</taxon>
        <taxon>Ericales</taxon>
        <taxon>Theaceae</taxon>
        <taxon>Camellia</taxon>
    </lineage>
</organism>
<dbReference type="Pfam" id="PF04535">
    <property type="entry name" value="CASP_dom"/>
    <property type="match status" value="1"/>
</dbReference>
<comment type="subcellular location">
    <subcellularLocation>
        <location evidence="1 8">Cell membrane</location>
        <topology evidence="1 8">Multi-pass membrane protein</topology>
    </subcellularLocation>
</comment>
<protein>
    <recommendedName>
        <fullName evidence="8">CASP-like protein</fullName>
    </recommendedName>
</protein>